<dbReference type="GeneID" id="83205144"/>
<evidence type="ECO:0000313" key="3">
    <source>
        <dbReference type="Proteomes" id="UP001150941"/>
    </source>
</evidence>
<reference evidence="2" key="1">
    <citation type="submission" date="2022-11" db="EMBL/GenBank/DDBJ databases">
        <authorList>
            <person name="Petersen C."/>
        </authorList>
    </citation>
    <scope>NUCLEOTIDE SEQUENCE</scope>
    <source>
        <strain evidence="2">IBT 19713</strain>
    </source>
</reference>
<feature type="compositionally biased region" description="Polar residues" evidence="1">
    <location>
        <begin position="165"/>
        <end position="178"/>
    </location>
</feature>
<feature type="compositionally biased region" description="Basic and acidic residues" evidence="1">
    <location>
        <begin position="35"/>
        <end position="44"/>
    </location>
</feature>
<name>A0A9W9NS73_9EURO</name>
<feature type="compositionally biased region" description="Basic and acidic residues" evidence="1">
    <location>
        <begin position="122"/>
        <end position="131"/>
    </location>
</feature>
<dbReference type="RefSeq" id="XP_058328186.1">
    <property type="nucleotide sequence ID" value="XM_058477841.1"/>
</dbReference>
<accession>A0A9W9NS73</accession>
<protein>
    <submittedName>
        <fullName evidence="2">Uncharacterized protein</fullName>
    </submittedName>
</protein>
<sequence length="394" mass="42042">MPPKKRRTTSGSSSSRQKGKKRASGYRRGSPLPDGPRRSARLSEKAVTATRTVADDPETSQTSDVHPASNDEGPPAKHDNPADAGGGESPKKRRTTSSSSSSRQKGKKRASGYRRGSSLPDGPRRSARLSEKAVTATRTVADDPETSQTSDVHPASNDEGPPRSMVTTRSPQAKQAQDNPADAGGGESPAKRRKVTRTRAMRAASSPKAIPGGKAASRRACPRQSNWTHEESSSCGAGHAYLTARKLPRLAAREVQYTHWFPRGCGRRHSCWVPWPGIQEFESWAVLDLALTITLSDLHGLTFEVEFGTIEQQGEGPLLSDASNGTAAEPTGPLESGDPEASASVASESLDWSGLDEDDFAGVGPDWRLEGYPPRLPFSLDEQENEAAGGSPAE</sequence>
<reference evidence="2" key="2">
    <citation type="journal article" date="2023" name="IMA Fungus">
        <title>Comparative genomic study of the Penicillium genus elucidates a diverse pangenome and 15 lateral gene transfer events.</title>
        <authorList>
            <person name="Petersen C."/>
            <person name="Sorensen T."/>
            <person name="Nielsen M.R."/>
            <person name="Sondergaard T.E."/>
            <person name="Sorensen J.L."/>
            <person name="Fitzpatrick D.A."/>
            <person name="Frisvad J.C."/>
            <person name="Nielsen K.L."/>
        </authorList>
    </citation>
    <scope>NUCLEOTIDE SEQUENCE</scope>
    <source>
        <strain evidence="2">IBT 19713</strain>
    </source>
</reference>
<comment type="caution">
    <text evidence="2">The sequence shown here is derived from an EMBL/GenBank/DDBJ whole genome shotgun (WGS) entry which is preliminary data.</text>
</comment>
<feature type="region of interest" description="Disordered" evidence="1">
    <location>
        <begin position="1"/>
        <end position="235"/>
    </location>
</feature>
<keyword evidence="3" id="KW-1185">Reference proteome</keyword>
<evidence type="ECO:0000256" key="1">
    <source>
        <dbReference type="SAM" id="MobiDB-lite"/>
    </source>
</evidence>
<feature type="region of interest" description="Disordered" evidence="1">
    <location>
        <begin position="315"/>
        <end position="394"/>
    </location>
</feature>
<organism evidence="2 3">
    <name type="scientific">Penicillium chermesinum</name>
    <dbReference type="NCBI Taxonomy" id="63820"/>
    <lineage>
        <taxon>Eukaryota</taxon>
        <taxon>Fungi</taxon>
        <taxon>Dikarya</taxon>
        <taxon>Ascomycota</taxon>
        <taxon>Pezizomycotina</taxon>
        <taxon>Eurotiomycetes</taxon>
        <taxon>Eurotiomycetidae</taxon>
        <taxon>Eurotiales</taxon>
        <taxon>Aspergillaceae</taxon>
        <taxon>Penicillium</taxon>
    </lineage>
</organism>
<proteinExistence type="predicted"/>
<gene>
    <name evidence="2" type="ORF">N7468_008545</name>
</gene>
<feature type="compositionally biased region" description="Basic residues" evidence="1">
    <location>
        <begin position="191"/>
        <end position="200"/>
    </location>
</feature>
<dbReference type="Proteomes" id="UP001150941">
    <property type="component" value="Unassembled WGS sequence"/>
</dbReference>
<evidence type="ECO:0000313" key="2">
    <source>
        <dbReference type="EMBL" id="KAJ5224003.1"/>
    </source>
</evidence>
<dbReference type="AlphaFoldDB" id="A0A9W9NS73"/>
<dbReference type="EMBL" id="JAPQKS010000006">
    <property type="protein sequence ID" value="KAJ5224003.1"/>
    <property type="molecule type" value="Genomic_DNA"/>
</dbReference>